<dbReference type="Proteomes" id="UP001275084">
    <property type="component" value="Unassembled WGS sequence"/>
</dbReference>
<comment type="caution">
    <text evidence="2">The sequence shown here is derived from an EMBL/GenBank/DDBJ whole genome shotgun (WGS) entry which is preliminary data.</text>
</comment>
<feature type="region of interest" description="Disordered" evidence="1">
    <location>
        <begin position="305"/>
        <end position="351"/>
    </location>
</feature>
<dbReference type="AlphaFoldDB" id="A0AAJ0HLE7"/>
<evidence type="ECO:0000313" key="2">
    <source>
        <dbReference type="EMBL" id="KAK3356898.1"/>
    </source>
</evidence>
<evidence type="ECO:0000313" key="3">
    <source>
        <dbReference type="Proteomes" id="UP001275084"/>
    </source>
</evidence>
<name>A0AAJ0HLE7_9PEZI</name>
<accession>A0AAJ0HLE7</accession>
<reference evidence="2" key="2">
    <citation type="submission" date="2023-06" db="EMBL/GenBank/DDBJ databases">
        <authorList>
            <consortium name="Lawrence Berkeley National Laboratory"/>
            <person name="Haridas S."/>
            <person name="Hensen N."/>
            <person name="Bonometti L."/>
            <person name="Westerberg I."/>
            <person name="Brannstrom I.O."/>
            <person name="Guillou S."/>
            <person name="Cros-Aarteil S."/>
            <person name="Calhoun S."/>
            <person name="Kuo A."/>
            <person name="Mondo S."/>
            <person name="Pangilinan J."/>
            <person name="Riley R."/>
            <person name="Labutti K."/>
            <person name="Andreopoulos B."/>
            <person name="Lipzen A."/>
            <person name="Chen C."/>
            <person name="Yanf M."/>
            <person name="Daum C."/>
            <person name="Ng V."/>
            <person name="Clum A."/>
            <person name="Steindorff A."/>
            <person name="Ohm R."/>
            <person name="Martin F."/>
            <person name="Silar P."/>
            <person name="Natvig D."/>
            <person name="Lalanne C."/>
            <person name="Gautier V."/>
            <person name="Ament-Velasquez S.L."/>
            <person name="Kruys A."/>
            <person name="Hutchinson M.I."/>
            <person name="Powell A.J."/>
            <person name="Barry K."/>
            <person name="Miller A.N."/>
            <person name="Grigoriev I.V."/>
            <person name="Debuchy R."/>
            <person name="Gladieux P."/>
            <person name="Thoren M.H."/>
            <person name="Johannesson H."/>
        </authorList>
    </citation>
    <scope>NUCLEOTIDE SEQUENCE</scope>
    <source>
        <strain evidence="2">CBS 955.72</strain>
    </source>
</reference>
<dbReference type="EMBL" id="JAUIQD010000003">
    <property type="protein sequence ID" value="KAK3356898.1"/>
    <property type="molecule type" value="Genomic_DNA"/>
</dbReference>
<keyword evidence="3" id="KW-1185">Reference proteome</keyword>
<protein>
    <submittedName>
        <fullName evidence="2">Uncharacterized protein</fullName>
    </submittedName>
</protein>
<gene>
    <name evidence="2" type="ORF">B0T25DRAFT_537672</name>
</gene>
<proteinExistence type="predicted"/>
<feature type="compositionally biased region" description="Low complexity" evidence="1">
    <location>
        <begin position="305"/>
        <end position="320"/>
    </location>
</feature>
<sequence>MASTDQNLGTVHISDVWDRSGFQHTRIQVLPNAGQRPLPAPPSPTLAVPTSKFSRLRPSVRRWEPKCNHTNMTRIYCDLYRCEVCGRSGKFGWLYRCTMDRDPLIMAARDEGHQVAFDGLGVAFSGKMSLGKCGPDVRREKYSFLNEVTSEQLQSYTPAQLAIVLSQRDNVHAAISEERHRSTHPPHYAEAKYPDDRKPWIPDERFECQYKVCQSCHHFGKDKSWLGLDGVVDGHIPPHAATGFSFNPMGCRPISQLDIVKNLGYRPVPVPKGHMSRRLGQQISSSSTSRIIEIIDGHLDAAQMSSSDYSTSSDSTISDLSVEETEEERGNLPRSPRLQLGGDNAADPCRDEDDASPAALIGIPLGEELVVRLPWTSPIPEFEGVLADDEAKLVYMGSSIPAYNGRNPSSLKTNPAIRAQVFSSIPSLDTASKVIGHTPPSHDMALTGVPYQPEEMCNVGLVLPFNGEVFIKASSVPLPNATPEENLFLAFSAESASETDTVPEGQDALGEVTLDDGVALTEEAVESGTVDVVAQLQATI</sequence>
<evidence type="ECO:0000256" key="1">
    <source>
        <dbReference type="SAM" id="MobiDB-lite"/>
    </source>
</evidence>
<organism evidence="2 3">
    <name type="scientific">Lasiosphaeria hispida</name>
    <dbReference type="NCBI Taxonomy" id="260671"/>
    <lineage>
        <taxon>Eukaryota</taxon>
        <taxon>Fungi</taxon>
        <taxon>Dikarya</taxon>
        <taxon>Ascomycota</taxon>
        <taxon>Pezizomycotina</taxon>
        <taxon>Sordariomycetes</taxon>
        <taxon>Sordariomycetidae</taxon>
        <taxon>Sordariales</taxon>
        <taxon>Lasiosphaeriaceae</taxon>
        <taxon>Lasiosphaeria</taxon>
    </lineage>
</organism>
<reference evidence="2" key="1">
    <citation type="journal article" date="2023" name="Mol. Phylogenet. Evol.">
        <title>Genome-scale phylogeny and comparative genomics of the fungal order Sordariales.</title>
        <authorList>
            <person name="Hensen N."/>
            <person name="Bonometti L."/>
            <person name="Westerberg I."/>
            <person name="Brannstrom I.O."/>
            <person name="Guillou S."/>
            <person name="Cros-Aarteil S."/>
            <person name="Calhoun S."/>
            <person name="Haridas S."/>
            <person name="Kuo A."/>
            <person name="Mondo S."/>
            <person name="Pangilinan J."/>
            <person name="Riley R."/>
            <person name="LaButti K."/>
            <person name="Andreopoulos B."/>
            <person name="Lipzen A."/>
            <person name="Chen C."/>
            <person name="Yan M."/>
            <person name="Daum C."/>
            <person name="Ng V."/>
            <person name="Clum A."/>
            <person name="Steindorff A."/>
            <person name="Ohm R.A."/>
            <person name="Martin F."/>
            <person name="Silar P."/>
            <person name="Natvig D.O."/>
            <person name="Lalanne C."/>
            <person name="Gautier V."/>
            <person name="Ament-Velasquez S.L."/>
            <person name="Kruys A."/>
            <person name="Hutchinson M.I."/>
            <person name="Powell A.J."/>
            <person name="Barry K."/>
            <person name="Miller A.N."/>
            <person name="Grigoriev I.V."/>
            <person name="Debuchy R."/>
            <person name="Gladieux P."/>
            <person name="Hiltunen Thoren M."/>
            <person name="Johannesson H."/>
        </authorList>
    </citation>
    <scope>NUCLEOTIDE SEQUENCE</scope>
    <source>
        <strain evidence="2">CBS 955.72</strain>
    </source>
</reference>